<evidence type="ECO:0000313" key="3">
    <source>
        <dbReference type="Proteomes" id="UP000243605"/>
    </source>
</evidence>
<reference evidence="1" key="2">
    <citation type="journal article" date="2021" name="PeerJ">
        <title>Extensive microbial diversity within the chicken gut microbiome revealed by metagenomics and culture.</title>
        <authorList>
            <person name="Gilroy R."/>
            <person name="Ravi A."/>
            <person name="Getino M."/>
            <person name="Pursley I."/>
            <person name="Horton D.L."/>
            <person name="Alikhan N.F."/>
            <person name="Baker D."/>
            <person name="Gharbi K."/>
            <person name="Hall N."/>
            <person name="Watson M."/>
            <person name="Adriaenssens E.M."/>
            <person name="Foster-Nyarko E."/>
            <person name="Jarju S."/>
            <person name="Secka A."/>
            <person name="Antonio M."/>
            <person name="Oren A."/>
            <person name="Chaudhuri R.R."/>
            <person name="La Ragione R."/>
            <person name="Hildebrand F."/>
            <person name="Pallen M.J."/>
        </authorList>
    </citation>
    <scope>NUCLEOTIDE SEQUENCE</scope>
    <source>
        <strain evidence="1">6019</strain>
    </source>
</reference>
<reference evidence="1" key="3">
    <citation type="submission" date="2021-09" db="EMBL/GenBank/DDBJ databases">
        <authorList>
            <person name="Gilroy R."/>
        </authorList>
    </citation>
    <scope>NUCLEOTIDE SEQUENCE</scope>
    <source>
        <strain evidence="1">6019</strain>
    </source>
</reference>
<proteinExistence type="predicted"/>
<dbReference type="InterPro" id="IPR020908">
    <property type="entry name" value="UPF0738"/>
</dbReference>
<evidence type="ECO:0000313" key="2">
    <source>
        <dbReference type="EMBL" id="SEW02854.1"/>
    </source>
</evidence>
<dbReference type="OrthoDB" id="2966478at2"/>
<reference evidence="2 3" key="1">
    <citation type="submission" date="2016-10" db="EMBL/GenBank/DDBJ databases">
        <authorList>
            <person name="Varghese N."/>
            <person name="Submissions S."/>
        </authorList>
    </citation>
    <scope>NUCLEOTIDE SEQUENCE [LARGE SCALE GENOMIC DNA]</scope>
    <source>
        <strain evidence="2 3">IBRC-M10081</strain>
    </source>
</reference>
<dbReference type="Proteomes" id="UP000243605">
    <property type="component" value="Unassembled WGS sequence"/>
</dbReference>
<name>A0A662Z3F6_9STAP</name>
<protein>
    <submittedName>
        <fullName evidence="2">Uncharacterized protein</fullName>
    </submittedName>
</protein>
<dbReference type="Pfam" id="PF19785">
    <property type="entry name" value="UPF0738"/>
    <property type="match status" value="1"/>
</dbReference>
<keyword evidence="3" id="KW-1185">Reference proteome</keyword>
<dbReference type="Proteomes" id="UP000763505">
    <property type="component" value="Unassembled WGS sequence"/>
</dbReference>
<dbReference type="EMBL" id="DYYI01000096">
    <property type="protein sequence ID" value="HJE20462.1"/>
    <property type="molecule type" value="Genomic_DNA"/>
</dbReference>
<dbReference type="RefSeq" id="WP_091475034.1">
    <property type="nucleotide sequence ID" value="NZ_FOIT01000003.1"/>
</dbReference>
<sequence length="114" mass="13365">MDIYVTEIKIENDEMKLFTDKTTAGMTLANRMIVDSDNFSFIYLLDDGEMFKRLHFVQETWSMLEDHKGKQMIVNDDIVLTDFWDELNDLLENIEGNNNYGQAFEEAVVSVLRQ</sequence>
<evidence type="ECO:0000313" key="1">
    <source>
        <dbReference type="EMBL" id="HJE20462.1"/>
    </source>
</evidence>
<accession>A0A662Z3F6</accession>
<organism evidence="2 3">
    <name type="scientific">Aliicoccus persicus</name>
    <dbReference type="NCBI Taxonomy" id="930138"/>
    <lineage>
        <taxon>Bacteria</taxon>
        <taxon>Bacillati</taxon>
        <taxon>Bacillota</taxon>
        <taxon>Bacilli</taxon>
        <taxon>Bacillales</taxon>
        <taxon>Staphylococcaceae</taxon>
        <taxon>Aliicoccus</taxon>
    </lineage>
</organism>
<gene>
    <name evidence="1" type="ORF">K8V35_08935</name>
    <name evidence="2" type="ORF">SAMN05192557_1323</name>
</gene>
<dbReference type="AlphaFoldDB" id="A0A662Z3F6"/>
<dbReference type="EMBL" id="FOIT01000003">
    <property type="protein sequence ID" value="SEW02854.1"/>
    <property type="molecule type" value="Genomic_DNA"/>
</dbReference>